<keyword evidence="4" id="KW-1185">Reference proteome</keyword>
<dbReference type="AlphaFoldDB" id="A0A8J2UFT8"/>
<evidence type="ECO:0000256" key="1">
    <source>
        <dbReference type="ARBA" id="ARBA00022729"/>
    </source>
</evidence>
<reference evidence="3" key="2">
    <citation type="submission" date="2020-09" db="EMBL/GenBank/DDBJ databases">
        <authorList>
            <person name="Sun Q."/>
            <person name="Zhou Y."/>
        </authorList>
    </citation>
    <scope>NUCLEOTIDE SEQUENCE</scope>
    <source>
        <strain evidence="3">CGMCC 1.15448</strain>
    </source>
</reference>
<proteinExistence type="predicted"/>
<keyword evidence="1" id="KW-0732">Signal</keyword>
<dbReference type="Pfam" id="PF07593">
    <property type="entry name" value="UnbV_ASPIC"/>
    <property type="match status" value="1"/>
</dbReference>
<organism evidence="3 4">
    <name type="scientific">Puia dinghuensis</name>
    <dbReference type="NCBI Taxonomy" id="1792502"/>
    <lineage>
        <taxon>Bacteria</taxon>
        <taxon>Pseudomonadati</taxon>
        <taxon>Bacteroidota</taxon>
        <taxon>Chitinophagia</taxon>
        <taxon>Chitinophagales</taxon>
        <taxon>Chitinophagaceae</taxon>
        <taxon>Puia</taxon>
    </lineage>
</organism>
<dbReference type="InterPro" id="IPR027039">
    <property type="entry name" value="Crtac1"/>
</dbReference>
<evidence type="ECO:0000259" key="2">
    <source>
        <dbReference type="Pfam" id="PF07593"/>
    </source>
</evidence>
<dbReference type="Gene3D" id="2.130.10.130">
    <property type="entry name" value="Integrin alpha, N-terminal"/>
    <property type="match status" value="4"/>
</dbReference>
<reference evidence="3" key="1">
    <citation type="journal article" date="2014" name="Int. J. Syst. Evol. Microbiol.">
        <title>Complete genome sequence of Corynebacterium casei LMG S-19264T (=DSM 44701T), isolated from a smear-ripened cheese.</title>
        <authorList>
            <consortium name="US DOE Joint Genome Institute (JGI-PGF)"/>
            <person name="Walter F."/>
            <person name="Albersmeier A."/>
            <person name="Kalinowski J."/>
            <person name="Ruckert C."/>
        </authorList>
    </citation>
    <scope>NUCLEOTIDE SEQUENCE</scope>
    <source>
        <strain evidence="3">CGMCC 1.15448</strain>
    </source>
</reference>
<gene>
    <name evidence="3" type="ORF">GCM10011511_39140</name>
</gene>
<dbReference type="PANTHER" id="PTHR16026:SF0">
    <property type="entry name" value="CARTILAGE ACIDIC PROTEIN 1"/>
    <property type="match status" value="1"/>
</dbReference>
<evidence type="ECO:0000313" key="3">
    <source>
        <dbReference type="EMBL" id="GGB11684.1"/>
    </source>
</evidence>
<dbReference type="Proteomes" id="UP000607559">
    <property type="component" value="Unassembled WGS sequence"/>
</dbReference>
<dbReference type="PANTHER" id="PTHR16026">
    <property type="entry name" value="CARTILAGE ACIDIC PROTEIN 1"/>
    <property type="match status" value="1"/>
</dbReference>
<protein>
    <recommendedName>
        <fullName evidence="2">ASPIC/UnbV domain-containing protein</fullName>
    </recommendedName>
</protein>
<dbReference type="SUPFAM" id="SSF69318">
    <property type="entry name" value="Integrin alpha N-terminal domain"/>
    <property type="match status" value="2"/>
</dbReference>
<dbReference type="InterPro" id="IPR011519">
    <property type="entry name" value="UnbV_ASPIC"/>
</dbReference>
<comment type="caution">
    <text evidence="3">The sequence shown here is derived from an EMBL/GenBank/DDBJ whole genome shotgun (WGS) entry which is preliminary data.</text>
</comment>
<feature type="domain" description="ASPIC/UnbV" evidence="2">
    <location>
        <begin position="523"/>
        <end position="592"/>
    </location>
</feature>
<accession>A0A8J2UFT8</accession>
<evidence type="ECO:0000313" key="4">
    <source>
        <dbReference type="Proteomes" id="UP000607559"/>
    </source>
</evidence>
<dbReference type="EMBL" id="BMJC01000004">
    <property type="protein sequence ID" value="GGB11684.1"/>
    <property type="molecule type" value="Genomic_DNA"/>
</dbReference>
<dbReference type="RefSeq" id="WP_262892869.1">
    <property type="nucleotide sequence ID" value="NZ_BMJC01000004.1"/>
</dbReference>
<sequence length="1103" mass="123061">MKKVCLFSVALLSVFVFDSCKQKNTLFETVSASHSNIHFTNTLEKHTAFGILYFLYYYNGGGVSIGDINNDGLPDVFFTANRKGGNKLYLNKGNFEFEDITEKAGVAGTSDWCTGSTMVDVNGDGLLDIYVCAVQGEHNLKGHNELFINNGDGTFTESSRKYGLDLAAFSSQAVFFDYDHDGDLDCFILNQSHHPNENLTDTSRRRTFDRNAGNRLYRNDLSTTGKFTDVTAQAGIYQSDLGYGLGISVADLNNDGFDDIYIGNDFHENDYYYINNGDGTFTESGAKHFGHYSRFSMGNDIADYNNDGQPDIITVDMLPPDEKTVKTYGSEENAEVYNFKIKAHGFQDQVSRNCLQKNNGSGQSFCDVALMNGVSATDWSWCPLFADFDNDGKKDLFISSGIVKRPTDLDYVRFISDLASHVNRNASDEFDDETIAKMPDGSSHPFLFKGNLDAGFRDVSTDWGTGQMKGYFNGAAYADLDNDGNVDLVINCIDQPAVVLKNTSAPKDHLDISFKGSGMNKFGIGSKAWLFAHNAKNEVNQYEELMLTRGFQSSSDTKLHFGLDSLTADSLLIVWPDQKYQVIRNPTINKTLICNQNDAGGNFKYTDFFPPKQRPELQNVTAQVKCDWKHIENNFNDFNIQYLLPHMESTRGPKVAVGDINNDGLSDFYVCGARGHTGALMVQKRDGNFESMDTAEFSKFRFCEDVDAVFFDANGDGFQDLLVISGGNEPSVNSPLFLQDRLFINDGHGHFTLKPDFMVQQLYNKSCVAVADVDHDGDMDVFIGTLAKTEGTAFGTPMNSYLLLNDGHGKFDITSNSIIPLTQLGTVTSAQFADVNNDGWPDLIVTGEWMPIKVFINDHGKFSEHDIPNSTGLWQTVFATDVNGDGKPDLLAGNWGHNSKLWAGKNGPLKLYVKDFDGNGTVEQLMCYTIDGKEYTFLAKDELEHEIPVLKKYYLTYSEVAGKDVQYVFYDLFKNYIELKAETLTSSCFINDGKGNFTRTDLPNDLQQAPVFSFAQLPGNNNFINYLAGGNFYGTRPYEGRYDALCPTLFSFDKNSARFSQRDILPDVHGEVRDLKWLHTAKYGDILVAARNNDSLLFFQYNK</sequence>
<dbReference type="Pfam" id="PF13517">
    <property type="entry name" value="FG-GAP_3"/>
    <property type="match status" value="5"/>
</dbReference>
<name>A0A8J2UFT8_9BACT</name>
<dbReference type="InterPro" id="IPR013517">
    <property type="entry name" value="FG-GAP"/>
</dbReference>
<dbReference type="InterPro" id="IPR028994">
    <property type="entry name" value="Integrin_alpha_N"/>
</dbReference>